<dbReference type="GO" id="GO:0047689">
    <property type="term" value="F:aspartate racemase activity"/>
    <property type="evidence" value="ECO:0007669"/>
    <property type="project" value="UniProtKB-EC"/>
</dbReference>
<dbReference type="Gene3D" id="3.40.50.980">
    <property type="match status" value="4"/>
</dbReference>
<evidence type="ECO:0000313" key="9">
    <source>
        <dbReference type="Proteomes" id="UP000004664"/>
    </source>
</evidence>
<dbReference type="Pfam" id="PF00550">
    <property type="entry name" value="PP-binding"/>
    <property type="match status" value="2"/>
</dbReference>
<dbReference type="NCBIfam" id="NF003417">
    <property type="entry name" value="PRK04813.1"/>
    <property type="match status" value="2"/>
</dbReference>
<dbReference type="InterPro" id="IPR001242">
    <property type="entry name" value="Condensation_dom"/>
</dbReference>
<evidence type="ECO:0000256" key="1">
    <source>
        <dbReference type="ARBA" id="ARBA00001957"/>
    </source>
</evidence>
<keyword evidence="4" id="KW-0597">Phosphoprotein</keyword>
<dbReference type="CDD" id="cd19543">
    <property type="entry name" value="DCL_NRPS"/>
    <property type="match status" value="1"/>
</dbReference>
<dbReference type="Gene3D" id="1.10.1200.10">
    <property type="entry name" value="ACP-like"/>
    <property type="match status" value="2"/>
</dbReference>
<dbReference type="FunFam" id="3.40.50.980:FF:000002">
    <property type="entry name" value="Enterobactin synthetase component F"/>
    <property type="match status" value="2"/>
</dbReference>
<comment type="cofactor">
    <cofactor evidence="1">
        <name>pantetheine 4'-phosphate</name>
        <dbReference type="ChEBI" id="CHEBI:47942"/>
    </cofactor>
</comment>
<dbReference type="Gene3D" id="3.30.559.30">
    <property type="entry name" value="Nonribosomal peptide synthetase, condensation domain"/>
    <property type="match status" value="3"/>
</dbReference>
<dbReference type="PANTHER" id="PTHR45527:SF14">
    <property type="entry name" value="PLIPASTATIN SYNTHASE SUBUNIT B"/>
    <property type="match status" value="1"/>
</dbReference>
<dbReference type="Pfam" id="PF13193">
    <property type="entry name" value="AMP-binding_C"/>
    <property type="match status" value="2"/>
</dbReference>
<dbReference type="InterPro" id="IPR020806">
    <property type="entry name" value="PKS_PP-bd"/>
</dbReference>
<dbReference type="InterPro" id="IPR045851">
    <property type="entry name" value="AMP-bd_C_sf"/>
</dbReference>
<protein>
    <submittedName>
        <fullName evidence="8">Amino acid adenylation domain protein</fullName>
        <ecNumber evidence="8">5.1.1.13</ecNumber>
    </submittedName>
</protein>
<sequence length="2629" mass="292721">MPSPTARIADLSKDKQALLLKRIKERSVSVNQSIAKRADVAPCPLSFAQERLWFLAQMEPDNPFYNMAGAVQVQGNLNVPVLEQALNEVVRRHEALRTTFRIIEDEARQVIDDSAAITVDAIDLTALNAVQQEDILKILEAQEAHRVFDLEQTPLLRAVMVKLDDERYVLLMTLHHIVSDEWSLRLLIKEVGTYYQAFKNGNPSLEPELPIQYADFAVWQRGELYDKQIAFWKQYLEAAPTALELPTDRPRPSGMSYRGANHEFELSPETSAALIRLSRQADTTLFVVMMAAFNVLLSRCSGQDDVCVGYPIANRNRRDIENLIGFFVNTQVLRTDLSGNPTFIELLNRVRKNTLDAQNNQDLPFERLIEALKLERELNRTPLFQAMLVYQNAPMDALSISELHFKLADANMKAAKFDLTLNVSKSEDALRCGFNYSTDLFDAATIVRMGNHLQQLLESIVNCPDVPISELPLLTLAETRQILFDWNATEVDYPKDNYIHQLFEAQAEKTPDAVAAVFEGQTQSYAELNARANQLAHYLQGKGVGPDVLVGICVERSVEMVVGLLGILKAGGAYLPLDPSYPQDRLEFMLRDVAPPIVLTQAGLLERHGFGSAKVLCLDSDWPKLAHEMATNPGVKLRPENLAYCIYTSGSTGQPKGAGVPHQGILNRLQWMQQQYRLDDSDCVLQKTPYSFDVSVWEFFWPLMTGAQLVVAKPDEHKDSLALIDTVMREQVSTIHFVPSMLQAFIDTPGVENCTSLKRVICSGEALPADLVSRFQQKLPAELHNLYGPTEASVDVSYWPCLPGIAETAIPIGRPIANITLYILDRQLNPVPVGTPGELHIGGIGLARGYLNRPELTAEKFIPNPYDQQGSRLYKTGDLVRYRPDGNIDYLGRIDHQVKIRGFRIELGEIETRLLEHPAIKETAVIAREDQPGDKRLVAYLVAAHEDSPDSELLKAWLREALPEYMVPSVFVTLQSMPLSANGKLDRKRLPQPDRSGLSMPRYQHAQTPVEGILADIWRELLAVDRVGRHDNFFELGGDSIMSIQVVSRARQAGVVITPKLLFQHQTVAALALAAGQSRRISAEQGPVFGKVPLTPIQQWFFEQNLGNPQHWNQALFLEINPGLTADIVERAIKQLLIHHDALRMRFSRESGEWQQHMLKAETQVVFECIDLSGVPAERQATLLESAASIQQARLHLSEGPLLRAVWFDLGEGKGSRVLIAIHHLVVDGVSWRILLEDLAAACRQLMSGQTPELPAKTTSFKQWSEQIVKQVSSGGLQLDKAYWLDVRRNPVLVLPVDRPGGGNKVAMEEEVTMMLTDAETRALLQDVPGAYRTRIDEVLLTALTLTLRDWMYCESVLIDLEGHGREDIVGELDVSRTVGWFTTVYPALLSIADHAALGDALKLVKEQLRAIPINGMSYGLLRYVAQDAEFIAQQPKAQIMFNYLGQLDTVMAVDAPFVPSREATGLSCDPAGIRTHELAIVGTISEGRMQLSWRYSRERYRKDTIESLAGNYVRQLKALIAHCVLPDSGGYTPSDFPLAALAQPGLDAMALKPRRIEDIYPLAPLQSGLMFHSFYDPEPSVYCIQLGCRLLGELNVPAFKQAWQQLVDHHPVLRARFQLEHQDQPLQIVHKQAQLPITEYDWRADSAPQQALRWRQLLADDQAKGFDFTRAPLMRLGLVQCSDKDYYFLWSYHHVLLDGWSGPLLLKGVFAAYEALRRGDAALLPAVRPYRDYIGWLQSQYMGAAEAYWRTALSGFTAPTPLIIDKSIDNIAQQHGYAKHSLTLSAAHSQALQNFVKQRQLTLNTLVQGAWAVLLSRYSGDNDVAFGVTVSGRPADLIGVEDMVGLFINTLPLRIKIAPECTVLEGLQAILEQNQDMRAYEFAPLTQIQGWSEVPRGTALFESLLVFENYPIDQALTENLAGLAIDAVSVVDQTNYPLTLSAYPGTTLRLEISYAAGRFEAETVKRMLLHLQGLLDAFVEQPQTRLSELSLLSVAERQQILLDWNATAVDYPQGRFIHQLFEAQAEKTPDALAIVFEGQTLSYAELNARANRLAHYLRGKGVGPDVLVGICVERSLEMVVGLLGILKAGGAYVPLDPGYPQDRLDFMLHDVGAPIVLSQESCKAKLAASTAAVLCLDSEWDLVADADDKNPDILLMPENLAYCIYTSGSTGQPKGAGVPHQGILNRLQWMQDAYSLNPTDRVLQKTPYSFDVSVWEFFWPLMTGAQLIVAEPDAHQDASALIDIINRRQITTLHFVPSMLYAFIGTPGVETCTSLKRVVCSGEVLPADLVARFQQKLPCELHNLYGPTEASVDVSYWACLPGCVEAAIPIGRPIANICLYILDRQLNPVAVGTPGELHIGGIGLGRGYLNRPGLTAEKFIPNPYGSTGSRLYQTGDWVRYRADGNIDYLGRIDHQVKIRGFRIELGEIEAQLVNCQGVREAIVIAREDKPNDKRLVAYLLTQNNIELSAAELRSQLAGVLVDYMIPGAFVCLAEFPLMPNGKLNRKALPAPGIASVITRHYEAPQGDVETAIAAIWQDLLGLERIGRHDHFFELGGHSLMVVTLIERLRQQGLSADVRTVFIAPTLAAMAAAIDANRHRSRVFEVPPNLIPTHFEPSLTSTNTEEFRL</sequence>
<dbReference type="InterPro" id="IPR009081">
    <property type="entry name" value="PP-bd_ACP"/>
</dbReference>
<dbReference type="InterPro" id="IPR010071">
    <property type="entry name" value="AA_adenyl_dom"/>
</dbReference>
<dbReference type="OrthoDB" id="9757559at2"/>
<dbReference type="Pfam" id="PF00501">
    <property type="entry name" value="AMP-binding"/>
    <property type="match status" value="2"/>
</dbReference>
<feature type="domain" description="Carrier" evidence="7">
    <location>
        <begin position="2524"/>
        <end position="2598"/>
    </location>
</feature>
<dbReference type="CDD" id="cd17646">
    <property type="entry name" value="A_NRPS_AB3403-like"/>
    <property type="match status" value="2"/>
</dbReference>
<dbReference type="Gene3D" id="3.30.559.10">
    <property type="entry name" value="Chloramphenicol acetyltransferase-like domain"/>
    <property type="match status" value="3"/>
</dbReference>
<dbReference type="InterPro" id="IPR010060">
    <property type="entry name" value="NRPS_synth"/>
</dbReference>
<keyword evidence="5" id="KW-0436">Ligase</keyword>
<evidence type="ECO:0000256" key="3">
    <source>
        <dbReference type="ARBA" id="ARBA00022450"/>
    </source>
</evidence>
<evidence type="ECO:0000256" key="4">
    <source>
        <dbReference type="ARBA" id="ARBA00022553"/>
    </source>
</evidence>
<feature type="domain" description="Carrier" evidence="7">
    <location>
        <begin position="1005"/>
        <end position="1079"/>
    </location>
</feature>
<dbReference type="FunFam" id="3.30.559.30:FF:000001">
    <property type="entry name" value="Non-ribosomal peptide synthetase"/>
    <property type="match status" value="1"/>
</dbReference>
<dbReference type="EC" id="5.1.1.13" evidence="8"/>
<dbReference type="FunFam" id="3.40.50.12780:FF:000012">
    <property type="entry name" value="Non-ribosomal peptide synthetase"/>
    <property type="match status" value="2"/>
</dbReference>
<keyword evidence="6" id="KW-0677">Repeat</keyword>
<dbReference type="GO" id="GO:0016874">
    <property type="term" value="F:ligase activity"/>
    <property type="evidence" value="ECO:0007669"/>
    <property type="project" value="UniProtKB-KW"/>
</dbReference>
<dbReference type="SUPFAM" id="SSF47336">
    <property type="entry name" value="ACP-like"/>
    <property type="match status" value="2"/>
</dbReference>
<dbReference type="GO" id="GO:0044550">
    <property type="term" value="P:secondary metabolite biosynthetic process"/>
    <property type="evidence" value="ECO:0007669"/>
    <property type="project" value="UniProtKB-ARBA"/>
</dbReference>
<dbReference type="FunFam" id="3.30.300.30:FF:000010">
    <property type="entry name" value="Enterobactin synthetase component F"/>
    <property type="match status" value="2"/>
</dbReference>
<dbReference type="NCBIfam" id="TIGR01720">
    <property type="entry name" value="NRPS-para261"/>
    <property type="match status" value="1"/>
</dbReference>
<evidence type="ECO:0000313" key="8">
    <source>
        <dbReference type="EMBL" id="EGW20004.1"/>
    </source>
</evidence>
<evidence type="ECO:0000259" key="7">
    <source>
        <dbReference type="PROSITE" id="PS50075"/>
    </source>
</evidence>
<comment type="similarity">
    <text evidence="2">Belongs to the ATP-dependent AMP-binding enzyme family.</text>
</comment>
<dbReference type="SUPFAM" id="SSF56801">
    <property type="entry name" value="Acetyl-CoA synthetase-like"/>
    <property type="match status" value="2"/>
</dbReference>
<keyword evidence="3" id="KW-0596">Phosphopantetheine</keyword>
<evidence type="ECO:0000256" key="5">
    <source>
        <dbReference type="ARBA" id="ARBA00022598"/>
    </source>
</evidence>
<dbReference type="Gene3D" id="3.30.300.30">
    <property type="match status" value="2"/>
</dbReference>
<dbReference type="STRING" id="697282.Mettu_3128"/>
<dbReference type="CDD" id="cd19531">
    <property type="entry name" value="LCL_NRPS-like"/>
    <property type="match status" value="1"/>
</dbReference>
<dbReference type="GO" id="GO:0005829">
    <property type="term" value="C:cytosol"/>
    <property type="evidence" value="ECO:0007669"/>
    <property type="project" value="TreeGrafter"/>
</dbReference>
<reference evidence="8 9" key="1">
    <citation type="submission" date="2011-06" db="EMBL/GenBank/DDBJ databases">
        <title>Genomic sequence of Methylobacter tundripaludum SV96.</title>
        <authorList>
            <consortium name="US DOE Joint Genome Institute"/>
            <person name="Lucas S."/>
            <person name="Han J."/>
            <person name="Lapidus A."/>
            <person name="Cheng J.-F."/>
            <person name="Goodwin L."/>
            <person name="Pitluck S."/>
            <person name="Held B."/>
            <person name="Detter J.C."/>
            <person name="Han C."/>
            <person name="Tapia R."/>
            <person name="Land M."/>
            <person name="Hauser L."/>
            <person name="Kyrpides N."/>
            <person name="Ivanova N."/>
            <person name="Ovchinnikova G."/>
            <person name="Pagani I."/>
            <person name="Klotz M.G."/>
            <person name="Dispirito A.A."/>
            <person name="Murrell J.C."/>
            <person name="Dunfield P."/>
            <person name="Kalyuzhnaya M.G."/>
            <person name="Svenning M."/>
            <person name="Trotsenko Y.A."/>
            <person name="Stein L.Y."/>
            <person name="Woyke T."/>
        </authorList>
    </citation>
    <scope>NUCLEOTIDE SEQUENCE [LARGE SCALE GENOMIC DNA]</scope>
    <source>
        <strain evidence="9">ATCC BAA-1195 / DSM 17260 / SV96</strain>
    </source>
</reference>
<dbReference type="SUPFAM" id="SSF52777">
    <property type="entry name" value="CoA-dependent acyltransferases"/>
    <property type="match status" value="6"/>
</dbReference>
<dbReference type="EMBL" id="JH109153">
    <property type="protein sequence ID" value="EGW20004.1"/>
    <property type="molecule type" value="Genomic_DNA"/>
</dbReference>
<dbReference type="CDD" id="cd19534">
    <property type="entry name" value="E_NRPS"/>
    <property type="match status" value="1"/>
</dbReference>
<dbReference type="GO" id="GO:0043041">
    <property type="term" value="P:amino acid activation for nonribosomal peptide biosynthetic process"/>
    <property type="evidence" value="ECO:0007669"/>
    <property type="project" value="TreeGrafter"/>
</dbReference>
<evidence type="ECO:0000256" key="2">
    <source>
        <dbReference type="ARBA" id="ARBA00006432"/>
    </source>
</evidence>
<dbReference type="PROSITE" id="PS50075">
    <property type="entry name" value="CARRIER"/>
    <property type="match status" value="2"/>
</dbReference>
<dbReference type="FunFam" id="3.40.50.980:FF:000001">
    <property type="entry name" value="Non-ribosomal peptide synthetase"/>
    <property type="match status" value="2"/>
</dbReference>
<proteinExistence type="inferred from homology"/>
<dbReference type="Pfam" id="PF00668">
    <property type="entry name" value="Condensation"/>
    <property type="match status" value="3"/>
</dbReference>
<keyword evidence="9" id="KW-1185">Reference proteome</keyword>
<dbReference type="eggNOG" id="COG1020">
    <property type="taxonomic scope" value="Bacteria"/>
</dbReference>
<dbReference type="NCBIfam" id="TIGR01733">
    <property type="entry name" value="AA-adenyl-dom"/>
    <property type="match status" value="2"/>
</dbReference>
<dbReference type="RefSeq" id="WP_006892245.1">
    <property type="nucleotide sequence ID" value="NZ_JH109153.1"/>
</dbReference>
<dbReference type="PANTHER" id="PTHR45527">
    <property type="entry name" value="NONRIBOSOMAL PEPTIDE SYNTHETASE"/>
    <property type="match status" value="1"/>
</dbReference>
<dbReference type="HOGENOM" id="CLU_000022_11_0_6"/>
<dbReference type="PROSITE" id="PS00012">
    <property type="entry name" value="PHOSPHOPANTETHEINE"/>
    <property type="match status" value="2"/>
</dbReference>
<dbReference type="SMART" id="SM00823">
    <property type="entry name" value="PKS_PP"/>
    <property type="match status" value="2"/>
</dbReference>
<dbReference type="InterPro" id="IPR023213">
    <property type="entry name" value="CAT-like_dom_sf"/>
</dbReference>
<dbReference type="FunFam" id="2.30.38.10:FF:000001">
    <property type="entry name" value="Non-ribosomal peptide synthetase PvdI"/>
    <property type="match status" value="2"/>
</dbReference>
<keyword evidence="8" id="KW-0413">Isomerase</keyword>
<dbReference type="FunFam" id="3.30.559.10:FF:000012">
    <property type="entry name" value="Non-ribosomal peptide synthetase"/>
    <property type="match status" value="1"/>
</dbReference>
<dbReference type="Gene3D" id="2.30.38.10">
    <property type="entry name" value="Luciferase, Domain 3"/>
    <property type="match status" value="2"/>
</dbReference>
<dbReference type="InterPro" id="IPR025110">
    <property type="entry name" value="AMP-bd_C"/>
</dbReference>
<dbReference type="Proteomes" id="UP000004664">
    <property type="component" value="Unassembled WGS sequence"/>
</dbReference>
<dbReference type="InterPro" id="IPR006162">
    <property type="entry name" value="Ppantetheine_attach_site"/>
</dbReference>
<dbReference type="InterPro" id="IPR000873">
    <property type="entry name" value="AMP-dep_synth/lig_dom"/>
</dbReference>
<evidence type="ECO:0000256" key="6">
    <source>
        <dbReference type="ARBA" id="ARBA00022737"/>
    </source>
</evidence>
<dbReference type="FunFam" id="1.10.1200.10:FF:000005">
    <property type="entry name" value="Nonribosomal peptide synthetase 1"/>
    <property type="match status" value="2"/>
</dbReference>
<name>G3IY82_METTV</name>
<gene>
    <name evidence="8" type="ORF">Mettu_3128</name>
</gene>
<dbReference type="InterPro" id="IPR036736">
    <property type="entry name" value="ACP-like_sf"/>
</dbReference>
<accession>G3IY82</accession>
<organism evidence="8 9">
    <name type="scientific">Methylobacter tundripaludum (strain ATCC BAA-1195 / DSM 17260 / SV96)</name>
    <dbReference type="NCBI Taxonomy" id="697282"/>
    <lineage>
        <taxon>Bacteria</taxon>
        <taxon>Pseudomonadati</taxon>
        <taxon>Pseudomonadota</taxon>
        <taxon>Gammaproteobacteria</taxon>
        <taxon>Methylococcales</taxon>
        <taxon>Methylococcaceae</taxon>
        <taxon>Methylobacter</taxon>
    </lineage>
</organism>
<dbReference type="GO" id="GO:0031177">
    <property type="term" value="F:phosphopantetheine binding"/>
    <property type="evidence" value="ECO:0007669"/>
    <property type="project" value="InterPro"/>
</dbReference>